<evidence type="ECO:0000256" key="3">
    <source>
        <dbReference type="ARBA" id="ARBA00022842"/>
    </source>
</evidence>
<accession>A0A809R6Y6</accession>
<dbReference type="InterPro" id="IPR006439">
    <property type="entry name" value="HAD-SF_hydro_IA"/>
</dbReference>
<dbReference type="SFLD" id="SFLDG01129">
    <property type="entry name" value="C1.5:_HAD__Beta-PGM__Phosphata"/>
    <property type="match status" value="1"/>
</dbReference>
<dbReference type="KEGG" id="npy:NPRO_00430"/>
<dbReference type="Proteomes" id="UP000662873">
    <property type="component" value="Chromosome"/>
</dbReference>
<dbReference type="PANTHER" id="PTHR46470:SF3">
    <property type="entry name" value="N-ACYLNEURAMINATE-9-PHOSPHATASE"/>
    <property type="match status" value="1"/>
</dbReference>
<comment type="cofactor">
    <cofactor evidence="1">
        <name>Mg(2+)</name>
        <dbReference type="ChEBI" id="CHEBI:18420"/>
    </cofactor>
</comment>
<evidence type="ECO:0000256" key="2">
    <source>
        <dbReference type="ARBA" id="ARBA00022801"/>
    </source>
</evidence>
<dbReference type="GO" id="GO:0016791">
    <property type="term" value="F:phosphatase activity"/>
    <property type="evidence" value="ECO:0007669"/>
    <property type="project" value="TreeGrafter"/>
</dbReference>
<dbReference type="InterPro" id="IPR023214">
    <property type="entry name" value="HAD_sf"/>
</dbReference>
<dbReference type="NCBIfam" id="TIGR01549">
    <property type="entry name" value="HAD-SF-IA-v1"/>
    <property type="match status" value="1"/>
</dbReference>
<evidence type="ECO:0000256" key="1">
    <source>
        <dbReference type="ARBA" id="ARBA00001946"/>
    </source>
</evidence>
<evidence type="ECO:0000313" key="5">
    <source>
        <dbReference type="EMBL" id="BBO22448.1"/>
    </source>
</evidence>
<feature type="region of interest" description="Disordered" evidence="4">
    <location>
        <begin position="230"/>
        <end position="254"/>
    </location>
</feature>
<keyword evidence="2" id="KW-0378">Hydrolase</keyword>
<dbReference type="PANTHER" id="PTHR46470">
    <property type="entry name" value="N-ACYLNEURAMINATE-9-PHOSPHATASE"/>
    <property type="match status" value="1"/>
</dbReference>
<dbReference type="SUPFAM" id="SSF56784">
    <property type="entry name" value="HAD-like"/>
    <property type="match status" value="1"/>
</dbReference>
<dbReference type="InterPro" id="IPR036412">
    <property type="entry name" value="HAD-like_sf"/>
</dbReference>
<evidence type="ECO:0000313" key="6">
    <source>
        <dbReference type="Proteomes" id="UP000662873"/>
    </source>
</evidence>
<dbReference type="Gene3D" id="3.40.50.1000">
    <property type="entry name" value="HAD superfamily/HAD-like"/>
    <property type="match status" value="1"/>
</dbReference>
<dbReference type="SFLD" id="SFLDS00003">
    <property type="entry name" value="Haloacid_Dehalogenase"/>
    <property type="match status" value="1"/>
</dbReference>
<gene>
    <name evidence="5" type="ORF">NPRO_00430</name>
</gene>
<dbReference type="GO" id="GO:0019752">
    <property type="term" value="P:carboxylic acid metabolic process"/>
    <property type="evidence" value="ECO:0007669"/>
    <property type="project" value="UniProtKB-ARBA"/>
</dbReference>
<dbReference type="PRINTS" id="PR00413">
    <property type="entry name" value="HADHALOGNASE"/>
</dbReference>
<dbReference type="NCBIfam" id="TIGR01509">
    <property type="entry name" value="HAD-SF-IA-v3"/>
    <property type="match status" value="1"/>
</dbReference>
<dbReference type="AlphaFoldDB" id="A0A809R6Y6"/>
<reference evidence="5" key="1">
    <citation type="journal article" name="DNA Res.">
        <title>The physiological potential of anammox bacteria as revealed by their core genome structure.</title>
        <authorList>
            <person name="Okubo T."/>
            <person name="Toyoda A."/>
            <person name="Fukuhara K."/>
            <person name="Uchiyama I."/>
            <person name="Harigaya Y."/>
            <person name="Kuroiwa M."/>
            <person name="Suzuki T."/>
            <person name="Murakami Y."/>
            <person name="Suwa Y."/>
            <person name="Takami H."/>
        </authorList>
    </citation>
    <scope>NUCLEOTIDE SEQUENCE</scope>
    <source>
        <strain evidence="5">317325-2</strain>
    </source>
</reference>
<organism evidence="5 6">
    <name type="scientific">Candidatus Nitrosymbiomonas proteolyticus</name>
    <dbReference type="NCBI Taxonomy" id="2608984"/>
    <lineage>
        <taxon>Bacteria</taxon>
        <taxon>Bacillati</taxon>
        <taxon>Armatimonadota</taxon>
        <taxon>Armatimonadota incertae sedis</taxon>
        <taxon>Candidatus Nitrosymbiomonas</taxon>
    </lineage>
</organism>
<name>A0A809R6Y6_9BACT</name>
<dbReference type="EMBL" id="AP021858">
    <property type="protein sequence ID" value="BBO22448.1"/>
    <property type="molecule type" value="Genomic_DNA"/>
</dbReference>
<protein>
    <submittedName>
        <fullName evidence="5">FMN phosphatase YigB</fullName>
    </submittedName>
</protein>
<proteinExistence type="predicted"/>
<evidence type="ECO:0000256" key="4">
    <source>
        <dbReference type="SAM" id="MobiDB-lite"/>
    </source>
</evidence>
<dbReference type="Gene3D" id="1.20.120.710">
    <property type="entry name" value="Haloacid dehalogenase hydrolase-like domain"/>
    <property type="match status" value="1"/>
</dbReference>
<keyword evidence="3" id="KW-0460">Magnesium</keyword>
<dbReference type="Pfam" id="PF00702">
    <property type="entry name" value="Hydrolase"/>
    <property type="match status" value="1"/>
</dbReference>
<sequence length="271" mass="30472">MEMETSTRAPKPTSTPLQDIRAIFFDLDDTLCAYWEAARKGLEIAFAEFAPGQWSVDDMIAKWAEAFRPFSKSIKDSDWYPDYLKSGEPTRTEQMRRTLELCGVTDSNLAARLSERYAQARDQNLRLFPDAVAVLDAIRGNYLLGLITNGPADVQRQEIETLGIEGYFDFILIEGEMGHGKPHPRVLQRAEKLSGCKPHQILFVGNSYRHDVRPAIEAGWRSVWIRRDSDVPPSARGQSESPEEKPIGGPEPDFIVGDLTELTVLLPAPRP</sequence>
<dbReference type="InterPro" id="IPR051400">
    <property type="entry name" value="HAD-like_hydrolase"/>
</dbReference>